<accession>A0A5M3T2H2</accession>
<gene>
    <name evidence="1" type="ORF">NIES46_00300</name>
</gene>
<dbReference type="Proteomes" id="UP000326169">
    <property type="component" value="Unassembled WGS sequence"/>
</dbReference>
<dbReference type="EMBL" id="BIMW01000001">
    <property type="protein sequence ID" value="GCE91996.1"/>
    <property type="molecule type" value="Genomic_DNA"/>
</dbReference>
<evidence type="ECO:0000313" key="1">
    <source>
        <dbReference type="EMBL" id="GCE91996.1"/>
    </source>
</evidence>
<keyword evidence="2" id="KW-1185">Reference proteome</keyword>
<organism evidence="1 2">
    <name type="scientific">Limnospira platensis NIES-46</name>
    <dbReference type="NCBI Taxonomy" id="1236695"/>
    <lineage>
        <taxon>Bacteria</taxon>
        <taxon>Bacillati</taxon>
        <taxon>Cyanobacteriota</taxon>
        <taxon>Cyanophyceae</taxon>
        <taxon>Oscillatoriophycideae</taxon>
        <taxon>Oscillatoriales</taxon>
        <taxon>Sirenicapillariaceae</taxon>
        <taxon>Limnospira</taxon>
    </lineage>
</organism>
<protein>
    <submittedName>
        <fullName evidence="1">Uncharacterized protein</fullName>
    </submittedName>
</protein>
<comment type="caution">
    <text evidence="1">The sequence shown here is derived from an EMBL/GenBank/DDBJ whole genome shotgun (WGS) entry which is preliminary data.</text>
</comment>
<reference evidence="1 2" key="1">
    <citation type="journal article" date="2019" name="J Genomics">
        <title>The Draft Genome of a Hydrogen-producing Cyanobacterium, Arthrospira platensis NIES-46.</title>
        <authorList>
            <person name="Suzuki S."/>
            <person name="Yamaguchi H."/>
            <person name="Kawachi M."/>
        </authorList>
    </citation>
    <scope>NUCLEOTIDE SEQUENCE [LARGE SCALE GENOMIC DNA]</scope>
    <source>
        <strain evidence="1 2">NIES-46</strain>
    </source>
</reference>
<dbReference type="RefSeq" id="WP_006618805.1">
    <property type="nucleotide sequence ID" value="NZ_BIMW01000001.1"/>
</dbReference>
<evidence type="ECO:0000313" key="2">
    <source>
        <dbReference type="Proteomes" id="UP000326169"/>
    </source>
</evidence>
<proteinExistence type="predicted"/>
<sequence>MTTESDHIYLNHILECSDRIREYTGEDRSILMQNTLLKDAVWRRLQT</sequence>
<dbReference type="GeneID" id="301685757"/>
<name>A0A5M3T2H2_LIMPL</name>